<dbReference type="SUPFAM" id="SSF50978">
    <property type="entry name" value="WD40 repeat-like"/>
    <property type="match status" value="1"/>
</dbReference>
<feature type="repeat" description="WD" evidence="3">
    <location>
        <begin position="231"/>
        <end position="272"/>
    </location>
</feature>
<dbReference type="FunCoup" id="A0A152A0S3">
    <property type="interactions" value="434"/>
</dbReference>
<dbReference type="PROSITE" id="PS50294">
    <property type="entry name" value="WD_REPEATS_REGION"/>
    <property type="match status" value="5"/>
</dbReference>
<dbReference type="GO" id="GO:0030042">
    <property type="term" value="P:actin filament depolymerization"/>
    <property type="evidence" value="ECO:0007669"/>
    <property type="project" value="TreeGrafter"/>
</dbReference>
<dbReference type="OrthoDB" id="2306at2759"/>
<evidence type="ECO:0000313" key="4">
    <source>
        <dbReference type="EMBL" id="KYQ99716.1"/>
    </source>
</evidence>
<dbReference type="InterPro" id="IPR036322">
    <property type="entry name" value="WD40_repeat_dom_sf"/>
</dbReference>
<dbReference type="InterPro" id="IPR020472">
    <property type="entry name" value="WD40_PAC1"/>
</dbReference>
<dbReference type="InterPro" id="IPR001680">
    <property type="entry name" value="WD40_rpt"/>
</dbReference>
<dbReference type="Gene3D" id="2.130.10.10">
    <property type="entry name" value="YVTN repeat-like/Quinoprotein amine dehydrogenase"/>
    <property type="match status" value="2"/>
</dbReference>
<dbReference type="Pfam" id="PF00400">
    <property type="entry name" value="WD40"/>
    <property type="match status" value="7"/>
</dbReference>
<dbReference type="STRING" id="361077.A0A152A0S3"/>
<dbReference type="InterPro" id="IPR011047">
    <property type="entry name" value="Quinoprotein_ADH-like_sf"/>
</dbReference>
<dbReference type="InParanoid" id="A0A152A0S3"/>
<keyword evidence="5" id="KW-1185">Reference proteome</keyword>
<evidence type="ECO:0000256" key="2">
    <source>
        <dbReference type="ARBA" id="ARBA00022737"/>
    </source>
</evidence>
<dbReference type="Proteomes" id="UP000076078">
    <property type="component" value="Unassembled WGS sequence"/>
</dbReference>
<accession>A0A152A0S3</accession>
<dbReference type="CDD" id="cd00200">
    <property type="entry name" value="WD40"/>
    <property type="match status" value="1"/>
</dbReference>
<proteinExistence type="predicted"/>
<feature type="repeat" description="WD" evidence="3">
    <location>
        <begin position="477"/>
        <end position="509"/>
    </location>
</feature>
<dbReference type="OMA" id="FYQGPPF"/>
<dbReference type="PANTHER" id="PTHR19856:SF0">
    <property type="entry name" value="WD REPEAT-CONTAINING PROTEIN 1"/>
    <property type="match status" value="1"/>
</dbReference>
<dbReference type="InterPro" id="IPR015943">
    <property type="entry name" value="WD40/YVTN_repeat-like_dom_sf"/>
</dbReference>
<dbReference type="SMART" id="SM00320">
    <property type="entry name" value="WD40"/>
    <property type="match status" value="10"/>
</dbReference>
<protein>
    <submittedName>
        <fullName evidence="4">WD40 repeat-containing protein</fullName>
    </submittedName>
</protein>
<keyword evidence="2" id="KW-0677">Repeat</keyword>
<evidence type="ECO:0000313" key="5">
    <source>
        <dbReference type="Proteomes" id="UP000076078"/>
    </source>
</evidence>
<dbReference type="GO" id="GO:0051015">
    <property type="term" value="F:actin filament binding"/>
    <property type="evidence" value="ECO:0007669"/>
    <property type="project" value="TreeGrafter"/>
</dbReference>
<feature type="repeat" description="WD" evidence="3">
    <location>
        <begin position="518"/>
        <end position="559"/>
    </location>
</feature>
<name>A0A152A0S3_TIELA</name>
<evidence type="ECO:0000256" key="3">
    <source>
        <dbReference type="PROSITE-ProRule" id="PRU00221"/>
    </source>
</evidence>
<feature type="repeat" description="WD" evidence="3">
    <location>
        <begin position="186"/>
        <end position="227"/>
    </location>
</feature>
<dbReference type="AlphaFoldDB" id="A0A152A0S3"/>
<dbReference type="PANTHER" id="PTHR19856">
    <property type="entry name" value="WD-REPEATCONTAINING PROTEIN WDR1"/>
    <property type="match status" value="1"/>
</dbReference>
<dbReference type="EMBL" id="LODT01000020">
    <property type="protein sequence ID" value="KYQ99716.1"/>
    <property type="molecule type" value="Genomic_DNA"/>
</dbReference>
<feature type="repeat" description="WD" evidence="3">
    <location>
        <begin position="54"/>
        <end position="86"/>
    </location>
</feature>
<gene>
    <name evidence="4" type="ORF">DLAC_03655</name>
</gene>
<comment type="caution">
    <text evidence="4">The sequence shown here is derived from an EMBL/GenBank/DDBJ whole genome shotgun (WGS) entry which is preliminary data.</text>
</comment>
<dbReference type="PRINTS" id="PR00320">
    <property type="entry name" value="GPROTEINBRPT"/>
</dbReference>
<feature type="repeat" description="WD" evidence="3">
    <location>
        <begin position="317"/>
        <end position="358"/>
    </location>
</feature>
<dbReference type="PROSITE" id="PS00678">
    <property type="entry name" value="WD_REPEATS_1"/>
    <property type="match status" value="2"/>
</dbReference>
<organism evidence="4 5">
    <name type="scientific">Tieghemostelium lacteum</name>
    <name type="common">Slime mold</name>
    <name type="synonym">Dictyostelium lacteum</name>
    <dbReference type="NCBI Taxonomy" id="361077"/>
    <lineage>
        <taxon>Eukaryota</taxon>
        <taxon>Amoebozoa</taxon>
        <taxon>Evosea</taxon>
        <taxon>Eumycetozoa</taxon>
        <taxon>Dictyostelia</taxon>
        <taxon>Dictyosteliales</taxon>
        <taxon>Raperosteliaceae</taxon>
        <taxon>Tieghemostelium</taxon>
    </lineage>
</organism>
<dbReference type="FunFam" id="2.130.10.10:FF:000102">
    <property type="entry name" value="Actin-interacting protein 1"/>
    <property type="match status" value="1"/>
</dbReference>
<dbReference type="FunFam" id="2.130.10.10:FF:000167">
    <property type="entry name" value="Actin-interacting protein 1"/>
    <property type="match status" value="1"/>
</dbReference>
<dbReference type="GO" id="GO:0030864">
    <property type="term" value="C:cortical actin cytoskeleton"/>
    <property type="evidence" value="ECO:0007669"/>
    <property type="project" value="TreeGrafter"/>
</dbReference>
<dbReference type="InterPro" id="IPR019775">
    <property type="entry name" value="WD40_repeat_CS"/>
</dbReference>
<dbReference type="PROSITE" id="PS50082">
    <property type="entry name" value="WD_REPEATS_2"/>
    <property type="match status" value="7"/>
</dbReference>
<feature type="repeat" description="WD" evidence="3">
    <location>
        <begin position="562"/>
        <end position="597"/>
    </location>
</feature>
<evidence type="ECO:0000256" key="1">
    <source>
        <dbReference type="ARBA" id="ARBA00022574"/>
    </source>
</evidence>
<sequence>MSTSLKNIIAPTPVVTRGKSVFVNGDPKGNNLLYASGNAIIIRNMRDATQADMYYEHPAQTTVAKYAQSGNYIASGDVQGNLRIWDTINKEHPLKITLKVLSGPILDIAWTSDNGRLIVVGDGKERFGAAILWDSGSSCGEITGHSKLILSCDVKSSRPFRAATGAEDFQINWFEGPPFKFNKNLQGEHQRFVNCVRFSPDGNKLVTVGSDKRGVVFDGKTGDKLVELQADSAHTGGIYCVSWSNDNQRFLTASADKTCKVWDSTSGMCLKTFTFGQDTNDQQLGCLWQGDHLISINLNGEISYLDMNNPAKPDRVIKGHNKLISTIAYDNQSKTLFSASYDASLLQWDLTTGIATSFTGDAHKNQITSIKIRGDDIITCAMDDSVKVSKISTRTYGPSIGIDSPAQAVAFCGDVIVAVSMKSIYVIKNGKIVSTTAAAWEPTSVAINKQEVTVGGKDNKIHVFNLSGDSLTAAGTLDNHRGQISDLQYSPCGRYLASADSNREILVWEGKNVKCNGWVHHSARVNAIAFTADSKHLVSAGLDGQIFFWDVENKATSPLQIKNAHPGGVNDTLFIAEKTIASCGNDGAIKFWDVVFR</sequence>
<dbReference type="SUPFAM" id="SSF50998">
    <property type="entry name" value="Quinoprotein alcohol dehydrogenase-like"/>
    <property type="match status" value="1"/>
</dbReference>
<keyword evidence="1 3" id="KW-0853">WD repeat</keyword>
<reference evidence="4 5" key="1">
    <citation type="submission" date="2015-12" db="EMBL/GenBank/DDBJ databases">
        <title>Dictyostelia acquired genes for synthesis and detection of signals that induce cell-type specialization by lateral gene transfer from prokaryotes.</title>
        <authorList>
            <person name="Gloeckner G."/>
            <person name="Schaap P."/>
        </authorList>
    </citation>
    <scope>NUCLEOTIDE SEQUENCE [LARGE SCALE GENOMIC DNA]</scope>
    <source>
        <strain evidence="4 5">TK</strain>
    </source>
</reference>